<dbReference type="AlphaFoldDB" id="A0A855IMG6"/>
<organism evidence="2 3">
    <name type="scientific">Vibrio lentus</name>
    <dbReference type="NCBI Taxonomy" id="136468"/>
    <lineage>
        <taxon>Bacteria</taxon>
        <taxon>Pseudomonadati</taxon>
        <taxon>Pseudomonadota</taxon>
        <taxon>Gammaproteobacteria</taxon>
        <taxon>Vibrionales</taxon>
        <taxon>Vibrionaceae</taxon>
        <taxon>Vibrio</taxon>
    </lineage>
</organism>
<gene>
    <name evidence="2" type="ORF">BCT50_10275</name>
    <name evidence="1" type="ORF">BCV38_23035</name>
</gene>
<evidence type="ECO:0000313" key="3">
    <source>
        <dbReference type="Proteomes" id="UP000235554"/>
    </source>
</evidence>
<name>A0A855IMG6_9VIBR</name>
<protein>
    <submittedName>
        <fullName evidence="2">Uncharacterized protein</fullName>
    </submittedName>
</protein>
<reference evidence="3" key="1">
    <citation type="submission" date="2016-07" db="EMBL/GenBank/DDBJ databases">
        <title>Nontailed viruses are major unrecognized killers of bacteria in the ocean.</title>
        <authorList>
            <person name="Kauffman K."/>
            <person name="Hussain F."/>
            <person name="Yang J."/>
            <person name="Arevalo P."/>
            <person name="Brown J."/>
            <person name="Cutler M."/>
            <person name="Kelly L."/>
            <person name="Polz M.F."/>
        </authorList>
    </citation>
    <scope>NUCLEOTIDE SEQUENCE [LARGE SCALE GENOMIC DNA]</scope>
    <source>
        <strain evidence="3">10N.261.48.A1</strain>
    </source>
</reference>
<proteinExistence type="predicted"/>
<comment type="caution">
    <text evidence="2">The sequence shown here is derived from an EMBL/GenBank/DDBJ whole genome shotgun (WGS) entry which is preliminary data.</text>
</comment>
<dbReference type="Proteomes" id="UP000235554">
    <property type="component" value="Unassembled WGS sequence"/>
</dbReference>
<dbReference type="RefSeq" id="WP_099166138.1">
    <property type="nucleotide sequence ID" value="NZ_CAWQOO010001090.1"/>
</dbReference>
<accession>A0A855IMG6</accession>
<reference evidence="2 4" key="3">
    <citation type="journal article" date="2018" name="Nature">
        <title>A major lineage of non-tailed dsDNA viruses as unrecognized killers of marine bacteria.</title>
        <authorList>
            <person name="Kauffman K.M."/>
            <person name="Hussain F.A."/>
            <person name="Yang J."/>
            <person name="Arevalo P."/>
            <person name="Brown J.M."/>
            <person name="Chang W.K."/>
            <person name="VanInsberghe D."/>
            <person name="Elsherbini J."/>
            <person name="Sharma R.S."/>
            <person name="Cutler M.B."/>
            <person name="Kelly L."/>
            <person name="Polz M.F."/>
        </authorList>
    </citation>
    <scope>NUCLEOTIDE SEQUENCE</scope>
    <source>
        <strain evidence="2">10N.261.48.A1</strain>
        <strain evidence="1 4">10N.286.55.E1</strain>
    </source>
</reference>
<sequence>MPAPIFAEQGTSKDDFITVDGEVDWAVLPAYTIKGQKVDLPIRLRVGDQNFGEEHIYVGHKDWLDGLKRTARELIWEKLSLQGGKFYKGKPGNKGQARTNLFVKLSPDCLLVMEKQQDKTTTPPTQFLSVVTLYKKQPARYDKSIGDYSSNFKNPKANRALRKG</sequence>
<evidence type="ECO:0000313" key="1">
    <source>
        <dbReference type="EMBL" id="PME27995.1"/>
    </source>
</evidence>
<dbReference type="EMBL" id="MCZJ01000043">
    <property type="protein sequence ID" value="PMM55662.1"/>
    <property type="molecule type" value="Genomic_DNA"/>
</dbReference>
<dbReference type="Proteomes" id="UP000239763">
    <property type="component" value="Unassembled WGS sequence"/>
</dbReference>
<reference evidence="2" key="2">
    <citation type="submission" date="2016-07" db="EMBL/GenBank/DDBJ databases">
        <authorList>
            <person name="Kauffman K."/>
            <person name="Arevalo P."/>
            <person name="Polz M.F."/>
        </authorList>
    </citation>
    <scope>NUCLEOTIDE SEQUENCE</scope>
    <source>
        <strain evidence="2">10N.261.48.A1</strain>
        <strain evidence="1">10N.286.55.E1</strain>
    </source>
</reference>
<dbReference type="EMBL" id="MCSB01000019">
    <property type="protein sequence ID" value="PME27995.1"/>
    <property type="molecule type" value="Genomic_DNA"/>
</dbReference>
<keyword evidence="4" id="KW-1185">Reference proteome</keyword>
<evidence type="ECO:0000313" key="4">
    <source>
        <dbReference type="Proteomes" id="UP000239763"/>
    </source>
</evidence>
<evidence type="ECO:0000313" key="2">
    <source>
        <dbReference type="EMBL" id="PMM55662.1"/>
    </source>
</evidence>